<evidence type="ECO:0000313" key="2">
    <source>
        <dbReference type="Proteomes" id="UP000250140"/>
    </source>
</evidence>
<sequence length="129" mass="14176">VFGLSQAQRGRKFRVIPKKHTVADPPLRDSKYGLYPTSGAAGRPQLRAVLAARFACRCPDLGSATVDLSPTVNPVTNQKRPGLATAITIREPLRGPLKPSHTPNHTVYRPHVLNVLKRLVTSYEALFRS</sequence>
<reference evidence="1 2" key="1">
    <citation type="journal article" date="2016" name="Nat. Commun.">
        <title>Ectomycorrhizal ecology is imprinted in the genome of the dominant symbiotic fungus Cenococcum geophilum.</title>
        <authorList>
            <consortium name="DOE Joint Genome Institute"/>
            <person name="Peter M."/>
            <person name="Kohler A."/>
            <person name="Ohm R.A."/>
            <person name="Kuo A."/>
            <person name="Krutzmann J."/>
            <person name="Morin E."/>
            <person name="Arend M."/>
            <person name="Barry K.W."/>
            <person name="Binder M."/>
            <person name="Choi C."/>
            <person name="Clum A."/>
            <person name="Copeland A."/>
            <person name="Grisel N."/>
            <person name="Haridas S."/>
            <person name="Kipfer T."/>
            <person name="LaButti K."/>
            <person name="Lindquist E."/>
            <person name="Lipzen A."/>
            <person name="Maire R."/>
            <person name="Meier B."/>
            <person name="Mihaltcheva S."/>
            <person name="Molinier V."/>
            <person name="Murat C."/>
            <person name="Poggeler S."/>
            <person name="Quandt C.A."/>
            <person name="Sperisen C."/>
            <person name="Tritt A."/>
            <person name="Tisserant E."/>
            <person name="Crous P.W."/>
            <person name="Henrissat B."/>
            <person name="Nehls U."/>
            <person name="Egli S."/>
            <person name="Spatafora J.W."/>
            <person name="Grigoriev I.V."/>
            <person name="Martin F.M."/>
        </authorList>
    </citation>
    <scope>NUCLEOTIDE SEQUENCE [LARGE SCALE GENOMIC DNA]</scope>
    <source>
        <strain evidence="1 2">CBS 207.34</strain>
    </source>
</reference>
<proteinExistence type="predicted"/>
<dbReference type="Proteomes" id="UP000250140">
    <property type="component" value="Unassembled WGS sequence"/>
</dbReference>
<keyword evidence="2" id="KW-1185">Reference proteome</keyword>
<evidence type="ECO:0000313" key="1">
    <source>
        <dbReference type="EMBL" id="OCL01737.1"/>
    </source>
</evidence>
<gene>
    <name evidence="1" type="ORF">AOQ84DRAFT_230451</name>
</gene>
<organism evidence="1 2">
    <name type="scientific">Glonium stellatum</name>
    <dbReference type="NCBI Taxonomy" id="574774"/>
    <lineage>
        <taxon>Eukaryota</taxon>
        <taxon>Fungi</taxon>
        <taxon>Dikarya</taxon>
        <taxon>Ascomycota</taxon>
        <taxon>Pezizomycotina</taxon>
        <taxon>Dothideomycetes</taxon>
        <taxon>Pleosporomycetidae</taxon>
        <taxon>Gloniales</taxon>
        <taxon>Gloniaceae</taxon>
        <taxon>Glonium</taxon>
    </lineage>
</organism>
<accession>A0A8E2EN08</accession>
<protein>
    <submittedName>
        <fullName evidence="1">Uncharacterized protein</fullName>
    </submittedName>
</protein>
<name>A0A8E2EN08_9PEZI</name>
<dbReference type="EMBL" id="KV751084">
    <property type="protein sequence ID" value="OCL01737.1"/>
    <property type="molecule type" value="Genomic_DNA"/>
</dbReference>
<dbReference type="AlphaFoldDB" id="A0A8E2EN08"/>
<feature type="non-terminal residue" evidence="1">
    <location>
        <position position="1"/>
    </location>
</feature>